<protein>
    <submittedName>
        <fullName evidence="1">Uncharacterized protein</fullName>
    </submittedName>
</protein>
<comment type="caution">
    <text evidence="1">The sequence shown here is derived from an EMBL/GenBank/DDBJ whole genome shotgun (WGS) entry which is preliminary data.</text>
</comment>
<reference evidence="1" key="1">
    <citation type="submission" date="2021-03" db="EMBL/GenBank/DDBJ databases">
        <title>Draft genome sequence of rust myrtle Austropuccinia psidii MF-1, a brazilian biotype.</title>
        <authorList>
            <person name="Quecine M.C."/>
            <person name="Pachon D.M.R."/>
            <person name="Bonatelli M.L."/>
            <person name="Correr F.H."/>
            <person name="Franceschini L.M."/>
            <person name="Leite T.F."/>
            <person name="Margarido G.R.A."/>
            <person name="Almeida C.A."/>
            <person name="Ferrarezi J.A."/>
            <person name="Labate C.A."/>
        </authorList>
    </citation>
    <scope>NUCLEOTIDE SEQUENCE</scope>
    <source>
        <strain evidence="1">MF-1</strain>
    </source>
</reference>
<evidence type="ECO:0000313" key="1">
    <source>
        <dbReference type="EMBL" id="MBW0584009.1"/>
    </source>
</evidence>
<accession>A0A9Q3KN06</accession>
<organism evidence="1 2">
    <name type="scientific">Austropuccinia psidii MF-1</name>
    <dbReference type="NCBI Taxonomy" id="1389203"/>
    <lineage>
        <taxon>Eukaryota</taxon>
        <taxon>Fungi</taxon>
        <taxon>Dikarya</taxon>
        <taxon>Basidiomycota</taxon>
        <taxon>Pucciniomycotina</taxon>
        <taxon>Pucciniomycetes</taxon>
        <taxon>Pucciniales</taxon>
        <taxon>Sphaerophragmiaceae</taxon>
        <taxon>Austropuccinia</taxon>
    </lineage>
</organism>
<sequence>MPKQISILSSKKDTYKEELVANQFIEAQINPSFSPKMRHELIAVLYTYNSAFAYDNEPLGAIKGHEFAITLNIERSYPPVLRRPDYPASPRARNALEKPIQELIQLGVLRKVGHNEEAELTKNFIIAWHDDK</sequence>
<dbReference type="Proteomes" id="UP000765509">
    <property type="component" value="Unassembled WGS sequence"/>
</dbReference>
<evidence type="ECO:0000313" key="2">
    <source>
        <dbReference type="Proteomes" id="UP000765509"/>
    </source>
</evidence>
<dbReference type="OrthoDB" id="6776860at2759"/>
<dbReference type="EMBL" id="AVOT02116647">
    <property type="protein sequence ID" value="MBW0584009.1"/>
    <property type="molecule type" value="Genomic_DNA"/>
</dbReference>
<proteinExistence type="predicted"/>
<keyword evidence="2" id="KW-1185">Reference proteome</keyword>
<dbReference type="AlphaFoldDB" id="A0A9Q3KN06"/>
<gene>
    <name evidence="1" type="ORF">O181_123724</name>
</gene>
<name>A0A9Q3KN06_9BASI</name>